<dbReference type="InterPro" id="IPR003593">
    <property type="entry name" value="AAA+_ATPase"/>
</dbReference>
<evidence type="ECO:0000256" key="2">
    <source>
        <dbReference type="ARBA" id="ARBA00022741"/>
    </source>
</evidence>
<evidence type="ECO:0000256" key="1">
    <source>
        <dbReference type="ARBA" id="ARBA00004533"/>
    </source>
</evidence>
<evidence type="ECO:0000256" key="3">
    <source>
        <dbReference type="ARBA" id="ARBA00022840"/>
    </source>
</evidence>
<dbReference type="InterPro" id="IPR027417">
    <property type="entry name" value="P-loop_NTPase"/>
</dbReference>
<dbReference type="CDD" id="cd03216">
    <property type="entry name" value="ABC_Carb_Monos_I"/>
    <property type="match status" value="1"/>
</dbReference>
<dbReference type="CDD" id="cd03215">
    <property type="entry name" value="ABC_Carb_Monos_II"/>
    <property type="match status" value="1"/>
</dbReference>
<organism evidence="5 6">
    <name type="scientific">Ochrobactrum vermis</name>
    <dbReference type="NCBI Taxonomy" id="1827297"/>
    <lineage>
        <taxon>Bacteria</taxon>
        <taxon>Pseudomonadati</taxon>
        <taxon>Pseudomonadota</taxon>
        <taxon>Alphaproteobacteria</taxon>
        <taxon>Hyphomicrobiales</taxon>
        <taxon>Brucellaceae</taxon>
        <taxon>Brucella/Ochrobactrum group</taxon>
        <taxon>Ochrobactrum</taxon>
    </lineage>
</organism>
<evidence type="ECO:0000313" key="6">
    <source>
        <dbReference type="Proteomes" id="UP001375812"/>
    </source>
</evidence>
<dbReference type="RefSeq" id="WP_105545016.1">
    <property type="nucleotide sequence ID" value="NZ_JBBGZH010000002.1"/>
</dbReference>
<dbReference type="GO" id="GO:0005524">
    <property type="term" value="F:ATP binding"/>
    <property type="evidence" value="ECO:0007669"/>
    <property type="project" value="UniProtKB-KW"/>
</dbReference>
<dbReference type="PANTHER" id="PTHR43790:SF4">
    <property type="entry name" value="GUANOSINE IMPORT ATP-BINDING PROTEIN NUPO"/>
    <property type="match status" value="1"/>
</dbReference>
<dbReference type="Pfam" id="PF00005">
    <property type="entry name" value="ABC_tran"/>
    <property type="match status" value="2"/>
</dbReference>
<proteinExistence type="predicted"/>
<dbReference type="PANTHER" id="PTHR43790">
    <property type="entry name" value="CARBOHYDRATE TRANSPORT ATP-BINDING PROTEIN MG119-RELATED"/>
    <property type="match status" value="1"/>
</dbReference>
<protein>
    <submittedName>
        <fullName evidence="5">ABC transporter ATP-binding protein</fullName>
    </submittedName>
</protein>
<dbReference type="SUPFAM" id="SSF52540">
    <property type="entry name" value="P-loop containing nucleoside triphosphate hydrolases"/>
    <property type="match status" value="2"/>
</dbReference>
<name>A0ABU8PKD2_9HYPH</name>
<keyword evidence="3 5" id="KW-0067">ATP-binding</keyword>
<dbReference type="InterPro" id="IPR050107">
    <property type="entry name" value="ABC_carbohydrate_import_ATPase"/>
</dbReference>
<dbReference type="SMART" id="SM00382">
    <property type="entry name" value="AAA"/>
    <property type="match status" value="2"/>
</dbReference>
<accession>A0ABU8PKD2</accession>
<keyword evidence="2" id="KW-0547">Nucleotide-binding</keyword>
<dbReference type="EMBL" id="JBBGZH010000002">
    <property type="protein sequence ID" value="MEJ5022707.1"/>
    <property type="molecule type" value="Genomic_DNA"/>
</dbReference>
<dbReference type="Proteomes" id="UP001375812">
    <property type="component" value="Unassembled WGS sequence"/>
</dbReference>
<evidence type="ECO:0000259" key="4">
    <source>
        <dbReference type="PROSITE" id="PS50893"/>
    </source>
</evidence>
<comment type="subcellular location">
    <subcellularLocation>
        <location evidence="1">Cell inner membrane</location>
    </subcellularLocation>
</comment>
<feature type="domain" description="ABC transporter" evidence="4">
    <location>
        <begin position="274"/>
        <end position="525"/>
    </location>
</feature>
<dbReference type="Gene3D" id="3.40.50.300">
    <property type="entry name" value="P-loop containing nucleotide triphosphate hydrolases"/>
    <property type="match status" value="2"/>
</dbReference>
<feature type="domain" description="ABC transporter" evidence="4">
    <location>
        <begin position="21"/>
        <end position="257"/>
    </location>
</feature>
<dbReference type="InterPro" id="IPR003439">
    <property type="entry name" value="ABC_transporter-like_ATP-bd"/>
</dbReference>
<comment type="caution">
    <text evidence="5">The sequence shown here is derived from an EMBL/GenBank/DDBJ whole genome shotgun (WGS) entry which is preliminary data.</text>
</comment>
<sequence>MENPTENIEGGDAIVAFRPIVAFRDVSKVYPNGTQALRDVSFSIRAGSIHAICGENGAGKSTLMKILFGIENATAGEIIVDGQHIASWSPEDAAAKGIGMVHQHFSLVPTLTVTENIILGHEPVKAGLIDRVSARKMVEALMQQYDLHADPDAITGALSVAAQQKVEILKALARRTRLLILDEPTAVLSPPEIEELMRKLKSLRDEGITILFISHKLNEVRELAESVTVLRAGALAGTEKLADVPDDAIMEMVMGHAVDIPQRAHKHDAMKTVLDIKGVTTKAADPADRIKDVNLTIGAGEIIGVAGVDGSGQRGLVSVLSGLAEASSGTISLNGENMLRANTASWRRQGLAHLPADRFSQGGAPGLSLAENAIAGTGSRAGSTTADKQIFWGPFLRWNAIKARVSGMIKQYTVRAGAITERLDSLSGGNAQKLIAARELATNPKFLIADQPTRGIDVSAAAFLHRRIDEVAQGGCAVLLVSADLDELLRLSDRIVVLFNGRIVAVLKNSPEITPAVLGPYMLGTRDAA</sequence>
<dbReference type="PROSITE" id="PS50893">
    <property type="entry name" value="ABC_TRANSPORTER_2"/>
    <property type="match status" value="2"/>
</dbReference>
<reference evidence="5 6" key="1">
    <citation type="submission" date="2023-12" db="EMBL/GenBank/DDBJ databases">
        <title>Gut-associated functions are favored during microbiome assembly across C. elegans life.</title>
        <authorList>
            <person name="Zimmermann J."/>
        </authorList>
    </citation>
    <scope>NUCLEOTIDE SEQUENCE [LARGE SCALE GENOMIC DNA]</scope>
    <source>
        <strain evidence="5 6">MYb71</strain>
    </source>
</reference>
<keyword evidence="6" id="KW-1185">Reference proteome</keyword>
<gene>
    <name evidence="5" type="ORF">WH297_23620</name>
</gene>
<evidence type="ECO:0000313" key="5">
    <source>
        <dbReference type="EMBL" id="MEJ5022707.1"/>
    </source>
</evidence>